<dbReference type="PANTHER" id="PTHR45765">
    <property type="entry name" value="METHIONINE--TRNA LIGASE"/>
    <property type="match status" value="1"/>
</dbReference>
<keyword evidence="6" id="KW-0648">Protein biosynthesis</keyword>
<dbReference type="PROSITE" id="PS00178">
    <property type="entry name" value="AA_TRNA_LIGASE_I"/>
    <property type="match status" value="1"/>
</dbReference>
<dbReference type="InterPro" id="IPR041872">
    <property type="entry name" value="Anticodon_Met"/>
</dbReference>
<dbReference type="InterPro" id="IPR014758">
    <property type="entry name" value="Met-tRNA_synth"/>
</dbReference>
<dbReference type="InterPro" id="IPR023458">
    <property type="entry name" value="Met-tRNA_ligase_1"/>
</dbReference>
<dbReference type="Pfam" id="PF19303">
    <property type="entry name" value="Anticodon_3"/>
    <property type="match status" value="1"/>
</dbReference>
<dbReference type="GO" id="GO:0017101">
    <property type="term" value="C:aminoacyl-tRNA synthetase multienzyme complex"/>
    <property type="evidence" value="ECO:0007669"/>
    <property type="project" value="TreeGrafter"/>
</dbReference>
<feature type="domain" description="Methionyl/Leucyl tRNA synthetase" evidence="10">
    <location>
        <begin position="5"/>
        <end position="407"/>
    </location>
</feature>
<dbReference type="InterPro" id="IPR001412">
    <property type="entry name" value="aa-tRNA-synth_I_CS"/>
</dbReference>
<proteinExistence type="predicted"/>
<dbReference type="InterPro" id="IPR029038">
    <property type="entry name" value="MetRS_Zn"/>
</dbReference>
<evidence type="ECO:0000256" key="1">
    <source>
        <dbReference type="ARBA" id="ARBA00004496"/>
    </source>
</evidence>
<evidence type="ECO:0000256" key="4">
    <source>
        <dbReference type="ARBA" id="ARBA00022741"/>
    </source>
</evidence>
<dbReference type="Gene3D" id="2.20.28.20">
    <property type="entry name" value="Methionyl-tRNA synthetase, Zn-domain"/>
    <property type="match status" value="1"/>
</dbReference>
<dbReference type="SUPFAM" id="SSF47323">
    <property type="entry name" value="Anticodon-binding domain of a subclass of class I aminoacyl-tRNA synthetases"/>
    <property type="match status" value="1"/>
</dbReference>
<dbReference type="InterPro" id="IPR015413">
    <property type="entry name" value="Methionyl/Leucyl_tRNA_Synth"/>
</dbReference>
<dbReference type="NCBIfam" id="TIGR00398">
    <property type="entry name" value="metG"/>
    <property type="match status" value="1"/>
</dbReference>
<keyword evidence="5" id="KW-0067">ATP-binding</keyword>
<evidence type="ECO:0000259" key="11">
    <source>
        <dbReference type="Pfam" id="PF19303"/>
    </source>
</evidence>
<dbReference type="PANTHER" id="PTHR45765:SF1">
    <property type="entry name" value="METHIONINE--TRNA LIGASE, CYTOPLASMIC"/>
    <property type="match status" value="1"/>
</dbReference>
<feature type="domain" description="Methionyl-tRNA synthetase anticodon-binding" evidence="11">
    <location>
        <begin position="426"/>
        <end position="520"/>
    </location>
</feature>
<evidence type="ECO:0000256" key="5">
    <source>
        <dbReference type="ARBA" id="ARBA00022840"/>
    </source>
</evidence>
<dbReference type="SUPFAM" id="SSF52374">
    <property type="entry name" value="Nucleotidylyl transferase"/>
    <property type="match status" value="1"/>
</dbReference>
<dbReference type="GO" id="GO:0005524">
    <property type="term" value="F:ATP binding"/>
    <property type="evidence" value="ECO:0007669"/>
    <property type="project" value="UniProtKB-KW"/>
</dbReference>
<gene>
    <name evidence="12" type="ORF">Indivirus_3_2</name>
</gene>
<keyword evidence="7 12" id="KW-0030">Aminoacyl-tRNA synthetase</keyword>
<evidence type="ECO:0000313" key="12">
    <source>
        <dbReference type="EMBL" id="ARF09753.1"/>
    </source>
</evidence>
<evidence type="ECO:0000259" key="10">
    <source>
        <dbReference type="Pfam" id="PF09334"/>
    </source>
</evidence>
<dbReference type="CDD" id="cd00814">
    <property type="entry name" value="MetRS_core"/>
    <property type="match status" value="1"/>
</dbReference>
<dbReference type="EMBL" id="KY684087">
    <property type="protein sequence ID" value="ARF09753.1"/>
    <property type="molecule type" value="Genomic_DNA"/>
</dbReference>
<evidence type="ECO:0000256" key="7">
    <source>
        <dbReference type="ARBA" id="ARBA00023146"/>
    </source>
</evidence>
<dbReference type="InterPro" id="IPR009080">
    <property type="entry name" value="tRNAsynth_Ia_anticodon-bd"/>
</dbReference>
<dbReference type="EC" id="6.1.1.10" evidence="2"/>
<dbReference type="GO" id="GO:0004825">
    <property type="term" value="F:methionine-tRNA ligase activity"/>
    <property type="evidence" value="ECO:0007669"/>
    <property type="project" value="UniProtKB-EC"/>
</dbReference>
<sequence length="564" mass="65646">MSKRILVTSALPYCNNIPHLGNIIGSTLSADVYSRFKRLQGANVLYVCGTDCYGTTTEVKAEQEKLSCEEICHKYSILHKQVYDWFNIQFDVWGQTNTLEQTEITHEIFLELYKNGYISEKTITQMYCPKCEKFLADRYLKGICYHLDCNGKNNITNGDQCDSCQKMIDVEKLINPYCYMCKTTPYLKETDHLYLNLDILESKIKEYIFDSKKVKLNDNAISITKTWLDNKLEPRCITRDLKWGTPVPIYNNNPKNKVFYVWFDAPFGYYSIIKRGLENHNYKEWLEDDGNIEWVLAMGKDNIAFHTIFFPGSILGSGLSLPKPNKLCTTDYLNYEGQKFSKSNNIGIFGDQVANISHELGITEDYWRFYLLKIRPESHDTSFDWNEFISTCNSDLVNNIGNYINRCVSMTFKYLNGQCEYVPNEYVIKVSEYISEYNQQFEEFRFIKAVNQCINLGTYGNQYLQMQTPWYLAKNLVENKEKLSHILGSANMICYHLIKLLLPFIPNTAQKLLKLFNFINQDNLLNNNSTIILNNSNYDLPFKPLDKDTVKEILSRLNVKSSLQ</sequence>
<dbReference type="Gene3D" id="1.10.730.10">
    <property type="entry name" value="Isoleucyl-tRNA Synthetase, Domain 1"/>
    <property type="match status" value="1"/>
</dbReference>
<evidence type="ECO:0000256" key="6">
    <source>
        <dbReference type="ARBA" id="ARBA00022917"/>
    </source>
</evidence>
<evidence type="ECO:0000256" key="9">
    <source>
        <dbReference type="ARBA" id="ARBA00047364"/>
    </source>
</evidence>
<evidence type="ECO:0000256" key="2">
    <source>
        <dbReference type="ARBA" id="ARBA00012838"/>
    </source>
</evidence>
<evidence type="ECO:0000256" key="8">
    <source>
        <dbReference type="ARBA" id="ARBA00030904"/>
    </source>
</evidence>
<keyword evidence="3" id="KW-0436">Ligase</keyword>
<organism evidence="12">
    <name type="scientific">Indivirus ILV1</name>
    <dbReference type="NCBI Taxonomy" id="1977633"/>
    <lineage>
        <taxon>Viruses</taxon>
        <taxon>Varidnaviria</taxon>
        <taxon>Bamfordvirae</taxon>
        <taxon>Nucleocytoviricota</taxon>
        <taxon>Megaviricetes</taxon>
        <taxon>Imitervirales</taxon>
        <taxon>Mimiviridae</taxon>
        <taxon>Klosneuvirinae</taxon>
        <taxon>Indivirus</taxon>
    </lineage>
</organism>
<dbReference type="CDD" id="cd07957">
    <property type="entry name" value="Anticodon_Ia_Met"/>
    <property type="match status" value="1"/>
</dbReference>
<keyword evidence="4" id="KW-0547">Nucleotide-binding</keyword>
<accession>A0A1V0SDF2</accession>
<comment type="catalytic activity">
    <reaction evidence="9">
        <text>tRNA(Met) + L-methionine + ATP = L-methionyl-tRNA(Met) + AMP + diphosphate</text>
        <dbReference type="Rhea" id="RHEA:13481"/>
        <dbReference type="Rhea" id="RHEA-COMP:9667"/>
        <dbReference type="Rhea" id="RHEA-COMP:9698"/>
        <dbReference type="ChEBI" id="CHEBI:30616"/>
        <dbReference type="ChEBI" id="CHEBI:33019"/>
        <dbReference type="ChEBI" id="CHEBI:57844"/>
        <dbReference type="ChEBI" id="CHEBI:78442"/>
        <dbReference type="ChEBI" id="CHEBI:78530"/>
        <dbReference type="ChEBI" id="CHEBI:456215"/>
        <dbReference type="EC" id="6.1.1.10"/>
    </reaction>
</comment>
<evidence type="ECO:0000256" key="3">
    <source>
        <dbReference type="ARBA" id="ARBA00022598"/>
    </source>
</evidence>
<protein>
    <recommendedName>
        <fullName evidence="2">methionine--tRNA ligase</fullName>
        <ecNumber evidence="2">6.1.1.10</ecNumber>
    </recommendedName>
    <alternativeName>
        <fullName evidence="8">Methionyl-tRNA synthetase</fullName>
    </alternativeName>
</protein>
<dbReference type="Pfam" id="PF09334">
    <property type="entry name" value="tRNA-synt_1g"/>
    <property type="match status" value="1"/>
</dbReference>
<dbReference type="Gene3D" id="3.40.50.620">
    <property type="entry name" value="HUPs"/>
    <property type="match status" value="1"/>
</dbReference>
<dbReference type="InterPro" id="IPR033911">
    <property type="entry name" value="MetRS_core"/>
</dbReference>
<name>A0A1V0SDF2_9VIRU</name>
<reference evidence="12" key="1">
    <citation type="journal article" date="2017" name="Science">
        <title>Giant viruses with an expanded complement of translation system components.</title>
        <authorList>
            <person name="Schulz F."/>
            <person name="Yutin N."/>
            <person name="Ivanova N.N."/>
            <person name="Ortega D.R."/>
            <person name="Lee T.K."/>
            <person name="Vierheilig J."/>
            <person name="Daims H."/>
            <person name="Horn M."/>
            <person name="Wagner M."/>
            <person name="Jensen G.J."/>
            <person name="Kyrpides N.C."/>
            <person name="Koonin E.V."/>
            <person name="Woyke T."/>
        </authorList>
    </citation>
    <scope>NUCLEOTIDE SEQUENCE</scope>
    <source>
        <strain evidence="12">ILV1</strain>
    </source>
</reference>
<dbReference type="InterPro" id="IPR014729">
    <property type="entry name" value="Rossmann-like_a/b/a_fold"/>
</dbReference>
<dbReference type="PRINTS" id="PR01041">
    <property type="entry name" value="TRNASYNTHMET"/>
</dbReference>
<comment type="subcellular location">
    <subcellularLocation>
        <location evidence="1">Cytoplasm</location>
    </subcellularLocation>
</comment>